<evidence type="ECO:0000256" key="1">
    <source>
        <dbReference type="ARBA" id="ARBA00023015"/>
    </source>
</evidence>
<keyword evidence="5" id="KW-1133">Transmembrane helix</keyword>
<accession>A0A1V9ZNI9</accession>
<feature type="transmembrane region" description="Helical" evidence="5">
    <location>
        <begin position="371"/>
        <end position="398"/>
    </location>
</feature>
<feature type="region of interest" description="Disordered" evidence="4">
    <location>
        <begin position="1"/>
        <end position="28"/>
    </location>
</feature>
<keyword evidence="5" id="KW-0812">Transmembrane</keyword>
<dbReference type="CDD" id="cd00093">
    <property type="entry name" value="HTH_XRE"/>
    <property type="match status" value="1"/>
</dbReference>
<protein>
    <recommendedName>
        <fullName evidence="6">HTH cro/C1-type domain-containing protein</fullName>
    </recommendedName>
</protein>
<dbReference type="PANTHER" id="PTHR10245">
    <property type="entry name" value="ENDOTHELIAL DIFFERENTIATION-RELATED FACTOR 1 MULTIPROTEIN BRIDGING FACTOR 1"/>
    <property type="match status" value="1"/>
</dbReference>
<name>A0A1V9ZNI9_9STRA</name>
<dbReference type="Pfam" id="PF01381">
    <property type="entry name" value="HTH_3"/>
    <property type="match status" value="1"/>
</dbReference>
<dbReference type="GO" id="GO:0005634">
    <property type="term" value="C:nucleus"/>
    <property type="evidence" value="ECO:0007669"/>
    <property type="project" value="TreeGrafter"/>
</dbReference>
<dbReference type="Proteomes" id="UP000243217">
    <property type="component" value="Unassembled WGS sequence"/>
</dbReference>
<comment type="caution">
    <text evidence="7">The sequence shown here is derived from an EMBL/GenBank/DDBJ whole genome shotgun (WGS) entry which is preliminary data.</text>
</comment>
<dbReference type="SMART" id="SM00530">
    <property type="entry name" value="HTH_XRE"/>
    <property type="match status" value="1"/>
</dbReference>
<dbReference type="FunFam" id="1.10.260.40:FF:000018">
    <property type="entry name" value="Multiprotein bridging factor 1"/>
    <property type="match status" value="1"/>
</dbReference>
<dbReference type="EMBL" id="JNBS01001797">
    <property type="protein sequence ID" value="OQR99554.1"/>
    <property type="molecule type" value="Genomic_DNA"/>
</dbReference>
<evidence type="ECO:0000256" key="5">
    <source>
        <dbReference type="SAM" id="Phobius"/>
    </source>
</evidence>
<organism evidence="7 8">
    <name type="scientific">Thraustotheca clavata</name>
    <dbReference type="NCBI Taxonomy" id="74557"/>
    <lineage>
        <taxon>Eukaryota</taxon>
        <taxon>Sar</taxon>
        <taxon>Stramenopiles</taxon>
        <taxon>Oomycota</taxon>
        <taxon>Saprolegniomycetes</taxon>
        <taxon>Saprolegniales</taxon>
        <taxon>Achlyaceae</taxon>
        <taxon>Thraustotheca</taxon>
    </lineage>
</organism>
<keyword evidence="3" id="KW-0804">Transcription</keyword>
<dbReference type="AlphaFoldDB" id="A0A1V9ZNI9"/>
<evidence type="ECO:0000256" key="2">
    <source>
        <dbReference type="ARBA" id="ARBA00023125"/>
    </source>
</evidence>
<evidence type="ECO:0000313" key="7">
    <source>
        <dbReference type="EMBL" id="OQR99554.1"/>
    </source>
</evidence>
<keyword evidence="2" id="KW-0238">DNA-binding</keyword>
<dbReference type="GO" id="GO:0003677">
    <property type="term" value="F:DNA binding"/>
    <property type="evidence" value="ECO:0007669"/>
    <property type="project" value="UniProtKB-KW"/>
</dbReference>
<evidence type="ECO:0000313" key="8">
    <source>
        <dbReference type="Proteomes" id="UP000243217"/>
    </source>
</evidence>
<dbReference type="InterPro" id="IPR010982">
    <property type="entry name" value="Lambda_DNA-bd_dom_sf"/>
</dbReference>
<dbReference type="InterPro" id="IPR013729">
    <property type="entry name" value="MBF1_N"/>
</dbReference>
<dbReference type="Gene3D" id="1.10.260.40">
    <property type="entry name" value="lambda repressor-like DNA-binding domains"/>
    <property type="match status" value="1"/>
</dbReference>
<keyword evidence="1" id="KW-0805">Transcription regulation</keyword>
<evidence type="ECO:0000256" key="3">
    <source>
        <dbReference type="ARBA" id="ARBA00023163"/>
    </source>
</evidence>
<dbReference type="OrthoDB" id="10253401at2759"/>
<reference evidence="7 8" key="1">
    <citation type="journal article" date="2014" name="Genome Biol. Evol.">
        <title>The secreted proteins of Achlya hypogyna and Thraustotheca clavata identify the ancestral oomycete secretome and reveal gene acquisitions by horizontal gene transfer.</title>
        <authorList>
            <person name="Misner I."/>
            <person name="Blouin N."/>
            <person name="Leonard G."/>
            <person name="Richards T.A."/>
            <person name="Lane C.E."/>
        </authorList>
    </citation>
    <scope>NUCLEOTIDE SEQUENCE [LARGE SCALE GENOMIC DNA]</scope>
    <source>
        <strain evidence="7 8">ATCC 34112</strain>
    </source>
</reference>
<dbReference type="InterPro" id="IPR001387">
    <property type="entry name" value="Cro/C1-type_HTH"/>
</dbReference>
<dbReference type="STRING" id="74557.A0A1V9ZNI9"/>
<evidence type="ECO:0000256" key="4">
    <source>
        <dbReference type="SAM" id="MobiDB-lite"/>
    </source>
</evidence>
<proteinExistence type="predicted"/>
<keyword evidence="8" id="KW-1185">Reference proteome</keyword>
<feature type="domain" description="HTH cro/C1-type" evidence="6">
    <location>
        <begin position="85"/>
        <end position="140"/>
    </location>
</feature>
<dbReference type="PANTHER" id="PTHR10245:SF15">
    <property type="entry name" value="ENDOTHELIAL DIFFERENTIATION-RELATED FACTOR 1"/>
    <property type="match status" value="1"/>
</dbReference>
<gene>
    <name evidence="7" type="ORF">THRCLA_21818</name>
</gene>
<evidence type="ECO:0000259" key="6">
    <source>
        <dbReference type="PROSITE" id="PS50943"/>
    </source>
</evidence>
<dbReference type="PROSITE" id="PS50943">
    <property type="entry name" value="HTH_CROC1"/>
    <property type="match status" value="1"/>
</dbReference>
<sequence length="418" mass="45848">MSFAQGQDWEVAGWNKGRSGGRIGSESKEAALNRARRAGNVSTEVKYGAGNRSAHSNVNTNMRKLEEDTETFKHDTVDRSLSQALQKARLDKGMTQKALATAINEKPQVIGEYESGRAIPNPQIISKIERALGCRNFSLLPSASVSIMRLSFLILPATFYAIQACDVCQYTSYACEEGVQDRLVCNEQGHVQVDDVFCAEDCVCADGYACVSLHLGCTLTSGQKIPRCISTSGVQARFDNCRHVSANAPSTASYNLTGWLKFRDDACFTEDCFAAKAMEKMKLFQCGRLVSVWKEGKNEYHFIAHGTLQNNSGGNYHIHANYQNETLENLTISKTDKCYTLRTRNTNNAKCKGYFISALQSSTLGSINYDLSWPVCVVVIVSVVAAIASVVSVAFFGLRASRTKNQSEPIPDGITSLQ</sequence>
<keyword evidence="5" id="KW-0472">Membrane</keyword>
<dbReference type="Pfam" id="PF08523">
    <property type="entry name" value="MBF1"/>
    <property type="match status" value="1"/>
</dbReference>
<dbReference type="SUPFAM" id="SSF47413">
    <property type="entry name" value="lambda repressor-like DNA-binding domains"/>
    <property type="match status" value="1"/>
</dbReference>